<dbReference type="InterPro" id="IPR043145">
    <property type="entry name" value="Znf_ZZ_sf"/>
</dbReference>
<feature type="compositionally biased region" description="Low complexity" evidence="5">
    <location>
        <begin position="333"/>
        <end position="342"/>
    </location>
</feature>
<dbReference type="Gene3D" id="3.30.60.90">
    <property type="match status" value="1"/>
</dbReference>
<dbReference type="Pfam" id="PF00564">
    <property type="entry name" value="PB1"/>
    <property type="match status" value="1"/>
</dbReference>
<comment type="caution">
    <text evidence="7">The sequence shown here is derived from an EMBL/GenBank/DDBJ whole genome shotgun (WGS) entry which is preliminary data.</text>
</comment>
<organism evidence="7 8">
    <name type="scientific">Triparma retinervis</name>
    <dbReference type="NCBI Taxonomy" id="2557542"/>
    <lineage>
        <taxon>Eukaryota</taxon>
        <taxon>Sar</taxon>
        <taxon>Stramenopiles</taxon>
        <taxon>Ochrophyta</taxon>
        <taxon>Bolidophyceae</taxon>
        <taxon>Parmales</taxon>
        <taxon>Triparmaceae</taxon>
        <taxon>Triparma</taxon>
    </lineage>
</organism>
<dbReference type="PROSITE" id="PS50135">
    <property type="entry name" value="ZF_ZZ_2"/>
    <property type="match status" value="1"/>
</dbReference>
<sequence>MKLTLVTDDSPISRRLNLGTIIPPSTQHAPSYSLLIGQIQASFQGDFRGASIYYTDSDGDKCVVLNDDDLTIALSEVEGPLLKLQVEQKKADKQPSSPPPPNPQPPSSPGKEIKEMVDTIASVVVDGFTNLKAAKADYCSKAGLYRKPPQFGHKWHTCDGCQQSPIFGSRFHCNEIPDYDLCLSCHRKASGNMGGALSFAEIRGEPISGRCGKGRRGWRRRSDSSPHHGKGLPPPPHQVPHPHFGNLPNQGVHHFRKGAVPSGPFGYCPPHTSGAVFSGVKRSCVPPPDPLSKLVEEAIRRSIRDQKKLLHRELSTGPSLKKRRSSKSDAARDAASAARSRQTARDAMTLVLQQVAAFHMNRDADLTTDAGNAPGSVPASGAPPALSAAVSTSAPTLVSSPSASAFAGAAGTSTVAPPAVVEDDGWDVLDPALCAQVSNDECIEILERLNAANLGSGEIGEVKVEKVVEVLLSEW</sequence>
<accession>A0A9W7DR96</accession>
<feature type="region of interest" description="Disordered" evidence="5">
    <location>
        <begin position="208"/>
        <end position="258"/>
    </location>
</feature>
<dbReference type="InterPro" id="IPR000433">
    <property type="entry name" value="Znf_ZZ"/>
</dbReference>
<dbReference type="SMART" id="SM00666">
    <property type="entry name" value="PB1"/>
    <property type="match status" value="1"/>
</dbReference>
<dbReference type="InterPro" id="IPR000270">
    <property type="entry name" value="PB1_dom"/>
</dbReference>
<evidence type="ECO:0000256" key="2">
    <source>
        <dbReference type="ARBA" id="ARBA00022771"/>
    </source>
</evidence>
<dbReference type="GO" id="GO:0007032">
    <property type="term" value="P:endosome organization"/>
    <property type="evidence" value="ECO:0007669"/>
    <property type="project" value="TreeGrafter"/>
</dbReference>
<keyword evidence="1" id="KW-0479">Metal-binding</keyword>
<evidence type="ECO:0000256" key="4">
    <source>
        <dbReference type="PROSITE-ProRule" id="PRU00228"/>
    </source>
</evidence>
<evidence type="ECO:0000256" key="3">
    <source>
        <dbReference type="ARBA" id="ARBA00022833"/>
    </source>
</evidence>
<dbReference type="SMART" id="SM00291">
    <property type="entry name" value="ZnF_ZZ"/>
    <property type="match status" value="1"/>
</dbReference>
<dbReference type="EMBL" id="BRXZ01000704">
    <property type="protein sequence ID" value="GMH51395.1"/>
    <property type="molecule type" value="Genomic_DNA"/>
</dbReference>
<keyword evidence="8" id="KW-1185">Reference proteome</keyword>
<dbReference type="Gene3D" id="3.10.20.90">
    <property type="entry name" value="Phosphatidylinositol 3-kinase Catalytic Subunit, Chain A, domain 1"/>
    <property type="match status" value="1"/>
</dbReference>
<keyword evidence="3" id="KW-0862">Zinc</keyword>
<dbReference type="SUPFAM" id="SSF57850">
    <property type="entry name" value="RING/U-box"/>
    <property type="match status" value="1"/>
</dbReference>
<dbReference type="CDD" id="cd02249">
    <property type="entry name" value="ZZ"/>
    <property type="match status" value="1"/>
</dbReference>
<dbReference type="GO" id="GO:0008270">
    <property type="term" value="F:zinc ion binding"/>
    <property type="evidence" value="ECO:0007669"/>
    <property type="project" value="UniProtKB-KW"/>
</dbReference>
<dbReference type="PANTHER" id="PTHR15090">
    <property type="entry name" value="SEQUESTOSOME 1-RELATED"/>
    <property type="match status" value="1"/>
</dbReference>
<evidence type="ECO:0000256" key="5">
    <source>
        <dbReference type="SAM" id="MobiDB-lite"/>
    </source>
</evidence>
<dbReference type="OrthoDB" id="49647at2759"/>
<dbReference type="SUPFAM" id="SSF54277">
    <property type="entry name" value="CAD &amp; PB1 domains"/>
    <property type="match status" value="1"/>
</dbReference>
<dbReference type="AlphaFoldDB" id="A0A9W7DR96"/>
<evidence type="ECO:0000256" key="1">
    <source>
        <dbReference type="ARBA" id="ARBA00022723"/>
    </source>
</evidence>
<feature type="compositionally biased region" description="Pro residues" evidence="5">
    <location>
        <begin position="96"/>
        <end position="108"/>
    </location>
</feature>
<dbReference type="Proteomes" id="UP001165082">
    <property type="component" value="Unassembled WGS sequence"/>
</dbReference>
<dbReference type="CDD" id="cd05992">
    <property type="entry name" value="PB1"/>
    <property type="match status" value="1"/>
</dbReference>
<gene>
    <name evidence="7" type="ORF">TrRE_jg9746</name>
</gene>
<proteinExistence type="predicted"/>
<feature type="region of interest" description="Disordered" evidence="5">
    <location>
        <begin position="309"/>
        <end position="342"/>
    </location>
</feature>
<dbReference type="PANTHER" id="PTHR15090:SF0">
    <property type="entry name" value="SEQUESTOSOME-1"/>
    <property type="match status" value="1"/>
</dbReference>
<dbReference type="GO" id="GO:0070530">
    <property type="term" value="F:K63-linked polyubiquitin modification-dependent protein binding"/>
    <property type="evidence" value="ECO:0007669"/>
    <property type="project" value="TreeGrafter"/>
</dbReference>
<feature type="region of interest" description="Disordered" evidence="5">
    <location>
        <begin position="87"/>
        <end position="112"/>
    </location>
</feature>
<dbReference type="GO" id="GO:0035973">
    <property type="term" value="P:aggrephagy"/>
    <property type="evidence" value="ECO:0007669"/>
    <property type="project" value="TreeGrafter"/>
</dbReference>
<evidence type="ECO:0000313" key="7">
    <source>
        <dbReference type="EMBL" id="GMH51395.1"/>
    </source>
</evidence>
<dbReference type="GO" id="GO:0005080">
    <property type="term" value="F:protein kinase C binding"/>
    <property type="evidence" value="ECO:0007669"/>
    <property type="project" value="TreeGrafter"/>
</dbReference>
<dbReference type="InterPro" id="IPR052260">
    <property type="entry name" value="Autophagy_Rcpt_SigReg"/>
</dbReference>
<dbReference type="GO" id="GO:0000423">
    <property type="term" value="P:mitophagy"/>
    <property type="evidence" value="ECO:0007669"/>
    <property type="project" value="TreeGrafter"/>
</dbReference>
<reference evidence="7" key="1">
    <citation type="submission" date="2022-07" db="EMBL/GenBank/DDBJ databases">
        <title>Genome analysis of Parmales, a sister group of diatoms, reveals the evolutionary specialization of diatoms from phago-mixotrophs to photoautotrophs.</title>
        <authorList>
            <person name="Ban H."/>
            <person name="Sato S."/>
            <person name="Yoshikawa S."/>
            <person name="Kazumasa Y."/>
            <person name="Nakamura Y."/>
            <person name="Ichinomiya M."/>
            <person name="Saitoh K."/>
            <person name="Sato N."/>
            <person name="Blanc-Mathieu R."/>
            <person name="Endo H."/>
            <person name="Kuwata A."/>
            <person name="Ogata H."/>
        </authorList>
    </citation>
    <scope>NUCLEOTIDE SEQUENCE</scope>
</reference>
<protein>
    <recommendedName>
        <fullName evidence="6">ZZ-type domain-containing protein</fullName>
    </recommendedName>
</protein>
<evidence type="ECO:0000313" key="8">
    <source>
        <dbReference type="Proteomes" id="UP001165082"/>
    </source>
</evidence>
<evidence type="ECO:0000259" key="6">
    <source>
        <dbReference type="PROSITE" id="PS50135"/>
    </source>
</evidence>
<name>A0A9W7DR96_9STRA</name>
<feature type="domain" description="ZZ-type" evidence="6">
    <location>
        <begin position="153"/>
        <end position="207"/>
    </location>
</feature>
<dbReference type="Pfam" id="PF00569">
    <property type="entry name" value="ZZ"/>
    <property type="match status" value="1"/>
</dbReference>
<keyword evidence="2 4" id="KW-0863">Zinc-finger</keyword>
<dbReference type="GO" id="GO:0016235">
    <property type="term" value="C:aggresome"/>
    <property type="evidence" value="ECO:0007669"/>
    <property type="project" value="TreeGrafter"/>
</dbReference>
<dbReference type="GO" id="GO:0044753">
    <property type="term" value="C:amphisome"/>
    <property type="evidence" value="ECO:0007669"/>
    <property type="project" value="TreeGrafter"/>
</dbReference>